<dbReference type="AlphaFoldDB" id="A0A0C2X8W4"/>
<feature type="non-terminal residue" evidence="6">
    <location>
        <position position="1"/>
    </location>
</feature>
<evidence type="ECO:0000256" key="1">
    <source>
        <dbReference type="ARBA" id="ARBA00004141"/>
    </source>
</evidence>
<evidence type="ECO:0000256" key="4">
    <source>
        <dbReference type="ARBA" id="ARBA00023136"/>
    </source>
</evidence>
<keyword evidence="7" id="KW-1185">Reference proteome</keyword>
<dbReference type="GO" id="GO:0045332">
    <property type="term" value="P:phospholipid translocation"/>
    <property type="evidence" value="ECO:0007669"/>
    <property type="project" value="TreeGrafter"/>
</dbReference>
<organism evidence="6 7">
    <name type="scientific">Serendipita vermifera MAFF 305830</name>
    <dbReference type="NCBI Taxonomy" id="933852"/>
    <lineage>
        <taxon>Eukaryota</taxon>
        <taxon>Fungi</taxon>
        <taxon>Dikarya</taxon>
        <taxon>Basidiomycota</taxon>
        <taxon>Agaricomycotina</taxon>
        <taxon>Agaricomycetes</taxon>
        <taxon>Sebacinales</taxon>
        <taxon>Serendipitaceae</taxon>
        <taxon>Serendipita</taxon>
    </lineage>
</organism>
<name>A0A0C2X8W4_SERVB</name>
<dbReference type="SMART" id="SM00679">
    <property type="entry name" value="CTNS"/>
    <property type="match status" value="1"/>
</dbReference>
<evidence type="ECO:0000256" key="5">
    <source>
        <dbReference type="SAM" id="Phobius"/>
    </source>
</evidence>
<dbReference type="GO" id="GO:0005802">
    <property type="term" value="C:trans-Golgi network"/>
    <property type="evidence" value="ECO:0007669"/>
    <property type="project" value="TreeGrafter"/>
</dbReference>
<dbReference type="GO" id="GO:0042147">
    <property type="term" value="P:retrograde transport, endosome to Golgi"/>
    <property type="evidence" value="ECO:0007669"/>
    <property type="project" value="TreeGrafter"/>
</dbReference>
<dbReference type="GO" id="GO:0016020">
    <property type="term" value="C:membrane"/>
    <property type="evidence" value="ECO:0007669"/>
    <property type="project" value="UniProtKB-SubCell"/>
</dbReference>
<dbReference type="InterPro" id="IPR006603">
    <property type="entry name" value="PQ-loop_rpt"/>
</dbReference>
<comment type="subcellular location">
    <subcellularLocation>
        <location evidence="1">Membrane</location>
        <topology evidence="1">Multi-pass membrane protein</topology>
    </subcellularLocation>
</comment>
<evidence type="ECO:0000313" key="7">
    <source>
        <dbReference type="Proteomes" id="UP000054097"/>
    </source>
</evidence>
<feature type="transmembrane region" description="Helical" evidence="5">
    <location>
        <begin position="37"/>
        <end position="60"/>
    </location>
</feature>
<evidence type="ECO:0000256" key="3">
    <source>
        <dbReference type="ARBA" id="ARBA00022989"/>
    </source>
</evidence>
<evidence type="ECO:0000313" key="6">
    <source>
        <dbReference type="EMBL" id="KIM34483.1"/>
    </source>
</evidence>
<protein>
    <recommendedName>
        <fullName evidence="8">PQ-loop repeat-containing protein 1</fullName>
    </recommendedName>
</protein>
<accession>A0A0C2X8W4</accession>
<evidence type="ECO:0008006" key="8">
    <source>
        <dbReference type="Google" id="ProtNLM"/>
    </source>
</evidence>
<keyword evidence="3 5" id="KW-1133">Transmembrane helix</keyword>
<reference evidence="6 7" key="1">
    <citation type="submission" date="2014-04" db="EMBL/GenBank/DDBJ databases">
        <authorList>
            <consortium name="DOE Joint Genome Institute"/>
            <person name="Kuo A."/>
            <person name="Zuccaro A."/>
            <person name="Kohler A."/>
            <person name="Nagy L.G."/>
            <person name="Floudas D."/>
            <person name="Copeland A."/>
            <person name="Barry K.W."/>
            <person name="Cichocki N."/>
            <person name="Veneault-Fourrey C."/>
            <person name="LaButti K."/>
            <person name="Lindquist E.A."/>
            <person name="Lipzen A."/>
            <person name="Lundell T."/>
            <person name="Morin E."/>
            <person name="Murat C."/>
            <person name="Sun H."/>
            <person name="Tunlid A."/>
            <person name="Henrissat B."/>
            <person name="Grigoriev I.V."/>
            <person name="Hibbett D.S."/>
            <person name="Martin F."/>
            <person name="Nordberg H.P."/>
            <person name="Cantor M.N."/>
            <person name="Hua S.X."/>
        </authorList>
    </citation>
    <scope>NUCLEOTIDE SEQUENCE [LARGE SCALE GENOMIC DNA]</scope>
    <source>
        <strain evidence="6 7">MAFF 305830</strain>
    </source>
</reference>
<proteinExistence type="predicted"/>
<keyword evidence="4 5" id="KW-0472">Membrane</keyword>
<keyword evidence="2 5" id="KW-0812">Transmembrane</keyword>
<dbReference type="GO" id="GO:0005829">
    <property type="term" value="C:cytosol"/>
    <property type="evidence" value="ECO:0007669"/>
    <property type="project" value="GOC"/>
</dbReference>
<dbReference type="STRING" id="933852.A0A0C2X8W4"/>
<sequence length="182" mass="20803">SLYCSRDATGFSRDVPGILLVANITRCMFWIGKRFEFALLVQSILMIFAQLGLLYICLLFKPKHEPISDRPFHLWQWKLYSHYIEFLAALIVCQTILVLVLGRQEWFVDALGFVSLGLESTLPIPQLISNFKQKSLYGFSMLTLLGWLGGDGFKTAYFFFQHSPLQFTVCAIFQLSIDVGES</sequence>
<dbReference type="EMBL" id="KN824277">
    <property type="protein sequence ID" value="KIM34483.1"/>
    <property type="molecule type" value="Genomic_DNA"/>
</dbReference>
<feature type="transmembrane region" description="Helical" evidence="5">
    <location>
        <begin position="80"/>
        <end position="100"/>
    </location>
</feature>
<dbReference type="PANTHER" id="PTHR14856:SF9">
    <property type="entry name" value="PQ-LOOP REPEAT-CONTAINING PROTEIN 1"/>
    <property type="match status" value="1"/>
</dbReference>
<gene>
    <name evidence="6" type="ORF">M408DRAFT_60351</name>
</gene>
<dbReference type="Pfam" id="PF04193">
    <property type="entry name" value="PQ-loop"/>
    <property type="match status" value="1"/>
</dbReference>
<dbReference type="InterPro" id="IPR052241">
    <property type="entry name" value="SLC66/Scramblase_ANY1"/>
</dbReference>
<reference evidence="7" key="2">
    <citation type="submission" date="2015-01" db="EMBL/GenBank/DDBJ databases">
        <title>Evolutionary Origins and Diversification of the Mycorrhizal Mutualists.</title>
        <authorList>
            <consortium name="DOE Joint Genome Institute"/>
            <consortium name="Mycorrhizal Genomics Consortium"/>
            <person name="Kohler A."/>
            <person name="Kuo A."/>
            <person name="Nagy L.G."/>
            <person name="Floudas D."/>
            <person name="Copeland A."/>
            <person name="Barry K.W."/>
            <person name="Cichocki N."/>
            <person name="Veneault-Fourrey C."/>
            <person name="LaButti K."/>
            <person name="Lindquist E.A."/>
            <person name="Lipzen A."/>
            <person name="Lundell T."/>
            <person name="Morin E."/>
            <person name="Murat C."/>
            <person name="Riley R."/>
            <person name="Ohm R."/>
            <person name="Sun H."/>
            <person name="Tunlid A."/>
            <person name="Henrissat B."/>
            <person name="Grigoriev I.V."/>
            <person name="Hibbett D.S."/>
            <person name="Martin F."/>
        </authorList>
    </citation>
    <scope>NUCLEOTIDE SEQUENCE [LARGE SCALE GENOMIC DNA]</scope>
    <source>
        <strain evidence="7">MAFF 305830</strain>
    </source>
</reference>
<dbReference type="Gene3D" id="1.20.1280.290">
    <property type="match status" value="1"/>
</dbReference>
<dbReference type="OrthoDB" id="292213at2759"/>
<dbReference type="PANTHER" id="PTHR14856">
    <property type="entry name" value="PQ-LOOP REPEAT-CONTAINING PROTEIN 1-LIKE PROTEIN"/>
    <property type="match status" value="1"/>
</dbReference>
<evidence type="ECO:0000256" key="2">
    <source>
        <dbReference type="ARBA" id="ARBA00022692"/>
    </source>
</evidence>
<dbReference type="GO" id="GO:0005768">
    <property type="term" value="C:endosome"/>
    <property type="evidence" value="ECO:0007669"/>
    <property type="project" value="TreeGrafter"/>
</dbReference>
<feature type="transmembrane region" description="Helical" evidence="5">
    <location>
        <begin position="106"/>
        <end position="124"/>
    </location>
</feature>
<dbReference type="Proteomes" id="UP000054097">
    <property type="component" value="Unassembled WGS sequence"/>
</dbReference>
<dbReference type="HOGENOM" id="CLU_049047_2_1_1"/>
<feature type="transmembrane region" description="Helical" evidence="5">
    <location>
        <begin position="136"/>
        <end position="160"/>
    </location>
</feature>